<name>A0A6J6JTM4_9ZZZZ</name>
<dbReference type="InterPro" id="IPR021903">
    <property type="entry name" value="DUF3515"/>
</dbReference>
<evidence type="ECO:0000313" key="1">
    <source>
        <dbReference type="EMBL" id="CAB4639748.1"/>
    </source>
</evidence>
<accession>A0A6J6JTM4</accession>
<dbReference type="PROSITE" id="PS51257">
    <property type="entry name" value="PROKAR_LIPOPROTEIN"/>
    <property type="match status" value="1"/>
</dbReference>
<sequence length="152" mass="16402">MRKRHLQLGAMAFALVFLTGCAPMVTLEPAEDANNAECAEIIVRLPDELAGEQKRRVNAQSTAAWGEPVSVILRCGLEPVEVSSLPCVNAGDIDWLVDDSNAPSFRFVSYARFPATEVIIDSTKLAGVTVLEQLSSTIAILPATKRCTEVTN</sequence>
<dbReference type="EMBL" id="CAEZVT010000124">
    <property type="protein sequence ID" value="CAB4639748.1"/>
    <property type="molecule type" value="Genomic_DNA"/>
</dbReference>
<reference evidence="1" key="1">
    <citation type="submission" date="2020-05" db="EMBL/GenBank/DDBJ databases">
        <authorList>
            <person name="Chiriac C."/>
            <person name="Salcher M."/>
            <person name="Ghai R."/>
            <person name="Kavagutti S V."/>
        </authorList>
    </citation>
    <scope>NUCLEOTIDE SEQUENCE</scope>
</reference>
<dbReference type="AlphaFoldDB" id="A0A6J6JTM4"/>
<organism evidence="1">
    <name type="scientific">freshwater metagenome</name>
    <dbReference type="NCBI Taxonomy" id="449393"/>
    <lineage>
        <taxon>unclassified sequences</taxon>
        <taxon>metagenomes</taxon>
        <taxon>ecological metagenomes</taxon>
    </lineage>
</organism>
<gene>
    <name evidence="1" type="ORF">UFOPK2131_00846</name>
</gene>
<dbReference type="Pfam" id="PF12028">
    <property type="entry name" value="DUF3515"/>
    <property type="match status" value="1"/>
</dbReference>
<protein>
    <submittedName>
        <fullName evidence="1">Unannotated protein</fullName>
    </submittedName>
</protein>
<proteinExistence type="predicted"/>